<proteinExistence type="predicted"/>
<dbReference type="Proteomes" id="UP000295382">
    <property type="component" value="Unassembled WGS sequence"/>
</dbReference>
<protein>
    <submittedName>
        <fullName evidence="1">Uncharacterized protein</fullName>
    </submittedName>
</protein>
<name>A0A4V2UIE6_PAULE</name>
<sequence>MTNRLKRLGFMYIAKRPCGKVSAMSWDDAGSKKEVAESVARWIRRGDTVERLERFEGDPMPEWVCRWNCDDCRPAAKKESEQEVHVMRAKLTAWFPADLKPVYPGIYQTFDPFQNRKWFNRWTGLEWIYGGATPDEAAKESGKLPEINLGKWRGLASRPADQALGNESPVCPQCHGKPTLQSECDCLPF</sequence>
<dbReference type="EMBL" id="SLZQ01000009">
    <property type="protein sequence ID" value="TCS35840.1"/>
    <property type="molecule type" value="Genomic_DNA"/>
</dbReference>
<keyword evidence="2" id="KW-1185">Reference proteome</keyword>
<organism evidence="1 2">
    <name type="scientific">Paucimonas lemoignei</name>
    <name type="common">Pseudomonas lemoignei</name>
    <dbReference type="NCBI Taxonomy" id="29443"/>
    <lineage>
        <taxon>Bacteria</taxon>
        <taxon>Pseudomonadati</taxon>
        <taxon>Pseudomonadota</taxon>
        <taxon>Betaproteobacteria</taxon>
        <taxon>Burkholderiales</taxon>
        <taxon>Burkholderiaceae</taxon>
        <taxon>Paucimonas</taxon>
    </lineage>
</organism>
<gene>
    <name evidence="1" type="ORF">EDC30_109139</name>
</gene>
<evidence type="ECO:0000313" key="2">
    <source>
        <dbReference type="Proteomes" id="UP000295382"/>
    </source>
</evidence>
<reference evidence="1 2" key="1">
    <citation type="submission" date="2019-03" db="EMBL/GenBank/DDBJ databases">
        <title>Genomic Encyclopedia of Type Strains, Phase IV (KMG-IV): sequencing the most valuable type-strain genomes for metagenomic binning, comparative biology and taxonomic classification.</title>
        <authorList>
            <person name="Goeker M."/>
        </authorList>
    </citation>
    <scope>NUCLEOTIDE SEQUENCE [LARGE SCALE GENOMIC DNA]</scope>
    <source>
        <strain evidence="1 2">DSM 7445</strain>
    </source>
</reference>
<dbReference type="OrthoDB" id="9182757at2"/>
<accession>A0A4V2UIE6</accession>
<evidence type="ECO:0000313" key="1">
    <source>
        <dbReference type="EMBL" id="TCS35840.1"/>
    </source>
</evidence>
<dbReference type="AlphaFoldDB" id="A0A4V2UIE6"/>
<comment type="caution">
    <text evidence="1">The sequence shown here is derived from an EMBL/GenBank/DDBJ whole genome shotgun (WGS) entry which is preliminary data.</text>
</comment>